<keyword evidence="4" id="KW-0732">Signal</keyword>
<feature type="coiled-coil region" evidence="1">
    <location>
        <begin position="212"/>
        <end position="239"/>
    </location>
</feature>
<evidence type="ECO:0000313" key="5">
    <source>
        <dbReference type="EMBL" id="KAF9693086.1"/>
    </source>
</evidence>
<dbReference type="OrthoDB" id="4225201at2759"/>
<feature type="compositionally biased region" description="Polar residues" evidence="2">
    <location>
        <begin position="605"/>
        <end position="617"/>
    </location>
</feature>
<dbReference type="EMBL" id="RZGK01000016">
    <property type="protein sequence ID" value="KAF9693086.1"/>
    <property type="molecule type" value="Genomic_DNA"/>
</dbReference>
<sequence length="660" mass="72040">MRSFKAKVLSAVACVAPALAAALPSHGEVARPHNEPVQLDFQQNYAQATFSVPCTGCRGQDHTDQDDESLILNFTAHAHDEACGSSNITINGVPLPQEWEGDYASGSGSYQYTSLAALQNDRLPQRDLALAWNSTCLHGNAEADEAAQILTVNIKSIDGVPINTPSGFTISFKQNASPPSLLRLETVPDLAPELSDIWRDPPAHLRLVFGDSTDADRSLEDQIRELRALQAELEVIQQAVATKKQYINAQIRKEAKCFTEELKHCDGVSCILKTVAGRAHGAWRVVYLRLHPNHQSEDMGRPEVYASAHVGSQRYGSINIAADSKEEYPAPGPRPYEGSTGELPPRPQQRQAPYMIALEVALGILCCGCLVAIIRHKCSSLRTRTERAADYEERYNARVYKRAARRHAWRNWWRGNWRKDAARIADYEEKRALIQDQESVLESAMHEEIRQLRVAHNVVNDIIRAEEGRTSTPPVDTTGRCTCHAHFVPAPPSVASTSTYPPSTIPEAPSRPLSRTESLPSYRSRAPSEPPTYESEVTAFVADGFRPVDASASAARAQTFTAGSGAYTASSGAYTASSGAYTASSGAYTASPAAFPAHPDDYPSRETSYAASTTSHGESGRWTPDSSVVDVSPRPSAETLRDLRSVFTCDESESEGESEL</sequence>
<feature type="region of interest" description="Disordered" evidence="2">
    <location>
        <begin position="324"/>
        <end position="348"/>
    </location>
</feature>
<dbReference type="AlphaFoldDB" id="A0A8H7IZX4"/>
<name>A0A8H7IZX4_9PLEO</name>
<keyword evidence="3" id="KW-1133">Transmembrane helix</keyword>
<comment type="caution">
    <text evidence="5">The sequence shown here is derived from an EMBL/GenBank/DDBJ whole genome shotgun (WGS) entry which is preliminary data.</text>
</comment>
<protein>
    <submittedName>
        <fullName evidence="5">Uncharacterized protein</fullName>
    </submittedName>
</protein>
<feature type="compositionally biased region" description="Low complexity" evidence="2">
    <location>
        <begin position="624"/>
        <end position="636"/>
    </location>
</feature>
<proteinExistence type="predicted"/>
<feature type="signal peptide" evidence="4">
    <location>
        <begin position="1"/>
        <end position="20"/>
    </location>
</feature>
<evidence type="ECO:0000313" key="6">
    <source>
        <dbReference type="Proteomes" id="UP000651452"/>
    </source>
</evidence>
<evidence type="ECO:0000256" key="2">
    <source>
        <dbReference type="SAM" id="MobiDB-lite"/>
    </source>
</evidence>
<reference evidence="5" key="2">
    <citation type="submission" date="2020-09" db="EMBL/GenBank/DDBJ databases">
        <title>Reference genome assembly for Australian Ascochyta lentis isolate Al4.</title>
        <authorList>
            <person name="Lee R.C."/>
            <person name="Farfan-Caceres L.M."/>
            <person name="Debler J.W."/>
            <person name="Williams A.H."/>
            <person name="Henares B.M."/>
        </authorList>
    </citation>
    <scope>NUCLEOTIDE SEQUENCE</scope>
    <source>
        <strain evidence="5">Al4</strain>
    </source>
</reference>
<keyword evidence="1" id="KW-0175">Coiled coil</keyword>
<accession>A0A8H7IZX4</accession>
<keyword evidence="3" id="KW-0472">Membrane</keyword>
<keyword evidence="3" id="KW-0812">Transmembrane</keyword>
<evidence type="ECO:0000256" key="1">
    <source>
        <dbReference type="SAM" id="Coils"/>
    </source>
</evidence>
<reference evidence="5" key="1">
    <citation type="submission" date="2018-12" db="EMBL/GenBank/DDBJ databases">
        <authorList>
            <person name="Syme R.A."/>
            <person name="Farfan-Caceres L."/>
            <person name="Lichtenzveig J."/>
        </authorList>
    </citation>
    <scope>NUCLEOTIDE SEQUENCE</scope>
    <source>
        <strain evidence="5">Al4</strain>
    </source>
</reference>
<gene>
    <name evidence="5" type="ORF">EKO04_008941</name>
</gene>
<feature type="region of interest" description="Disordered" evidence="2">
    <location>
        <begin position="492"/>
        <end position="534"/>
    </location>
</feature>
<evidence type="ECO:0000256" key="4">
    <source>
        <dbReference type="SAM" id="SignalP"/>
    </source>
</evidence>
<feature type="transmembrane region" description="Helical" evidence="3">
    <location>
        <begin position="354"/>
        <end position="374"/>
    </location>
</feature>
<dbReference type="Proteomes" id="UP000651452">
    <property type="component" value="Unassembled WGS sequence"/>
</dbReference>
<evidence type="ECO:0000256" key="3">
    <source>
        <dbReference type="SAM" id="Phobius"/>
    </source>
</evidence>
<keyword evidence="6" id="KW-1185">Reference proteome</keyword>
<organism evidence="5 6">
    <name type="scientific">Ascochyta lentis</name>
    <dbReference type="NCBI Taxonomy" id="205686"/>
    <lineage>
        <taxon>Eukaryota</taxon>
        <taxon>Fungi</taxon>
        <taxon>Dikarya</taxon>
        <taxon>Ascomycota</taxon>
        <taxon>Pezizomycotina</taxon>
        <taxon>Dothideomycetes</taxon>
        <taxon>Pleosporomycetidae</taxon>
        <taxon>Pleosporales</taxon>
        <taxon>Pleosporineae</taxon>
        <taxon>Didymellaceae</taxon>
        <taxon>Ascochyta</taxon>
    </lineage>
</organism>
<feature type="chain" id="PRO_5034865279" evidence="4">
    <location>
        <begin position="21"/>
        <end position="660"/>
    </location>
</feature>
<feature type="region of interest" description="Disordered" evidence="2">
    <location>
        <begin position="598"/>
        <end position="637"/>
    </location>
</feature>